<feature type="compositionally biased region" description="Basic and acidic residues" evidence="1">
    <location>
        <begin position="78"/>
        <end position="94"/>
    </location>
</feature>
<evidence type="ECO:0000256" key="1">
    <source>
        <dbReference type="SAM" id="MobiDB-lite"/>
    </source>
</evidence>
<proteinExistence type="predicted"/>
<dbReference type="AlphaFoldDB" id="M8B0R5"/>
<reference evidence="2" key="1">
    <citation type="journal article" date="2013" name="Nature">
        <title>Draft genome of the wheat A-genome progenitor Triticum urartu.</title>
        <authorList>
            <person name="Ling H.Q."/>
            <person name="Zhao S."/>
            <person name="Liu D."/>
            <person name="Wang J."/>
            <person name="Sun H."/>
            <person name="Zhang C."/>
            <person name="Fan H."/>
            <person name="Li D."/>
            <person name="Dong L."/>
            <person name="Tao Y."/>
            <person name="Gao C."/>
            <person name="Wu H."/>
            <person name="Li Y."/>
            <person name="Cui Y."/>
            <person name="Guo X."/>
            <person name="Zheng S."/>
            <person name="Wang B."/>
            <person name="Yu K."/>
            <person name="Liang Q."/>
            <person name="Yang W."/>
            <person name="Lou X."/>
            <person name="Chen J."/>
            <person name="Feng M."/>
            <person name="Jian J."/>
            <person name="Zhang X."/>
            <person name="Luo G."/>
            <person name="Jiang Y."/>
            <person name="Liu J."/>
            <person name="Wang Z."/>
            <person name="Sha Y."/>
            <person name="Zhang B."/>
            <person name="Wu H."/>
            <person name="Tang D."/>
            <person name="Shen Q."/>
            <person name="Xue P."/>
            <person name="Zou S."/>
            <person name="Wang X."/>
            <person name="Liu X."/>
            <person name="Wang F."/>
            <person name="Yang Y."/>
            <person name="An X."/>
            <person name="Dong Z."/>
            <person name="Zhang K."/>
            <person name="Zhang X."/>
            <person name="Luo M.C."/>
            <person name="Dvorak J."/>
            <person name="Tong Y."/>
            <person name="Wang J."/>
            <person name="Yang H."/>
            <person name="Li Z."/>
            <person name="Wang D."/>
            <person name="Zhang A."/>
            <person name="Wang J."/>
        </authorList>
    </citation>
    <scope>NUCLEOTIDE SEQUENCE</scope>
</reference>
<dbReference type="EMBL" id="KD023911">
    <property type="protein sequence ID" value="EMS67054.1"/>
    <property type="molecule type" value="Genomic_DNA"/>
</dbReference>
<feature type="compositionally biased region" description="Acidic residues" evidence="1">
    <location>
        <begin position="29"/>
        <end position="53"/>
    </location>
</feature>
<protein>
    <submittedName>
        <fullName evidence="2">Uncharacterized protein</fullName>
    </submittedName>
</protein>
<name>M8B0R5_TRIUA</name>
<gene>
    <name evidence="2" type="ORF">TRIUR3_00639</name>
</gene>
<feature type="region of interest" description="Disordered" evidence="1">
    <location>
        <begin position="127"/>
        <end position="165"/>
    </location>
</feature>
<feature type="region of interest" description="Disordered" evidence="1">
    <location>
        <begin position="1"/>
        <end position="97"/>
    </location>
</feature>
<sequence length="165" mass="17755">MHVRGAWDALSPGSALPRRSVHVEVSQAIDDDSSNEDEVNVEDLGDVDDDVCEDEAHGEEVSTIDDEAGEGLGASDPIRCRRQDADRRRQDAAKPKSRCVFSHHGFVNRLSAPPRTTKTLSLWLVGRGHPRNAAGSRSSAPHRPHQGEPAGSASQQPCGEAAVHL</sequence>
<organism evidence="2">
    <name type="scientific">Triticum urartu</name>
    <name type="common">Red wild einkorn</name>
    <name type="synonym">Crithodium urartu</name>
    <dbReference type="NCBI Taxonomy" id="4572"/>
    <lineage>
        <taxon>Eukaryota</taxon>
        <taxon>Viridiplantae</taxon>
        <taxon>Streptophyta</taxon>
        <taxon>Embryophyta</taxon>
        <taxon>Tracheophyta</taxon>
        <taxon>Spermatophyta</taxon>
        <taxon>Magnoliopsida</taxon>
        <taxon>Liliopsida</taxon>
        <taxon>Poales</taxon>
        <taxon>Poaceae</taxon>
        <taxon>BOP clade</taxon>
        <taxon>Pooideae</taxon>
        <taxon>Triticodae</taxon>
        <taxon>Triticeae</taxon>
        <taxon>Triticinae</taxon>
        <taxon>Triticum</taxon>
    </lineage>
</organism>
<accession>M8B0R5</accession>
<evidence type="ECO:0000313" key="2">
    <source>
        <dbReference type="EMBL" id="EMS67054.1"/>
    </source>
</evidence>